<dbReference type="SUPFAM" id="SSF47576">
    <property type="entry name" value="Calponin-homology domain, CH-domain"/>
    <property type="match status" value="1"/>
</dbReference>
<feature type="region of interest" description="Disordered" evidence="1">
    <location>
        <begin position="134"/>
        <end position="154"/>
    </location>
</feature>
<evidence type="ECO:0000313" key="3">
    <source>
        <dbReference type="Proteomes" id="UP001217089"/>
    </source>
</evidence>
<sequence length="277" mass="32628">MSLRTKIKGFTAWVNMRLMPYNHLLSNVLMDILSGTHMKFLVESLTGRDIKRLESFDGLSQQQKQTRVEWIVEELKKCNLVPDDVAVDTRLFVMRSADHVFDLLWRLISHDIWFVWERAEYLQHDDEDVLTQVPFKWTPEPPPKKKKRKKSPKKSLLSDLDADWIKFPNAEYCKNFKKRRPDENMYPGAEKCILEMINYQLKSVEDLVDSRVLCALINSFVPNTFTTDLLLNDRYADPMSVCAYFAFFFMVAYKLRQCRAVVNRVNVKLACQNEKKT</sequence>
<dbReference type="EMBL" id="JARBDR010000921">
    <property type="protein sequence ID" value="KAJ8299222.1"/>
    <property type="molecule type" value="Genomic_DNA"/>
</dbReference>
<name>A0ABQ9E5R9_TEGGR</name>
<dbReference type="InterPro" id="IPR036872">
    <property type="entry name" value="CH_dom_sf"/>
</dbReference>
<proteinExistence type="predicted"/>
<protein>
    <submittedName>
        <fullName evidence="2">Uncharacterized protein</fullName>
    </submittedName>
</protein>
<keyword evidence="3" id="KW-1185">Reference proteome</keyword>
<comment type="caution">
    <text evidence="2">The sequence shown here is derived from an EMBL/GenBank/DDBJ whole genome shotgun (WGS) entry which is preliminary data.</text>
</comment>
<organism evidence="2 3">
    <name type="scientific">Tegillarca granosa</name>
    <name type="common">Malaysian cockle</name>
    <name type="synonym">Anadara granosa</name>
    <dbReference type="NCBI Taxonomy" id="220873"/>
    <lineage>
        <taxon>Eukaryota</taxon>
        <taxon>Metazoa</taxon>
        <taxon>Spiralia</taxon>
        <taxon>Lophotrochozoa</taxon>
        <taxon>Mollusca</taxon>
        <taxon>Bivalvia</taxon>
        <taxon>Autobranchia</taxon>
        <taxon>Pteriomorphia</taxon>
        <taxon>Arcoida</taxon>
        <taxon>Arcoidea</taxon>
        <taxon>Arcidae</taxon>
        <taxon>Tegillarca</taxon>
    </lineage>
</organism>
<reference evidence="2 3" key="1">
    <citation type="submission" date="2022-12" db="EMBL/GenBank/DDBJ databases">
        <title>Chromosome-level genome of Tegillarca granosa.</title>
        <authorList>
            <person name="Kim J."/>
        </authorList>
    </citation>
    <scope>NUCLEOTIDE SEQUENCE [LARGE SCALE GENOMIC DNA]</scope>
    <source>
        <strain evidence="2">Teg-2019</strain>
        <tissue evidence="2">Adductor muscle</tissue>
    </source>
</reference>
<feature type="compositionally biased region" description="Basic residues" evidence="1">
    <location>
        <begin position="144"/>
        <end position="153"/>
    </location>
</feature>
<gene>
    <name evidence="2" type="ORF">KUTeg_023282</name>
</gene>
<dbReference type="Proteomes" id="UP001217089">
    <property type="component" value="Unassembled WGS sequence"/>
</dbReference>
<evidence type="ECO:0000313" key="2">
    <source>
        <dbReference type="EMBL" id="KAJ8299222.1"/>
    </source>
</evidence>
<evidence type="ECO:0000256" key="1">
    <source>
        <dbReference type="SAM" id="MobiDB-lite"/>
    </source>
</evidence>
<accession>A0ABQ9E5R9</accession>
<dbReference type="Gene3D" id="1.10.418.10">
    <property type="entry name" value="Calponin-like domain"/>
    <property type="match status" value="1"/>
</dbReference>